<evidence type="ECO:0000313" key="5">
    <source>
        <dbReference type="EMBL" id="RPB26005.1"/>
    </source>
</evidence>
<dbReference type="PANTHER" id="PTHR23326">
    <property type="entry name" value="CCR4 NOT-RELATED"/>
    <property type="match status" value="1"/>
</dbReference>
<evidence type="ECO:0000259" key="4">
    <source>
        <dbReference type="Pfam" id="PF04153"/>
    </source>
</evidence>
<dbReference type="InParanoid" id="A0A3N4M7P5"/>
<dbReference type="FunCoup" id="A0A3N4M7P5">
    <property type="interactions" value="117"/>
</dbReference>
<evidence type="ECO:0000256" key="1">
    <source>
        <dbReference type="ARBA" id="ARBA00007682"/>
    </source>
</evidence>
<dbReference type="InterPro" id="IPR007282">
    <property type="entry name" value="NOT2/3/5_C"/>
</dbReference>
<feature type="non-terminal residue" evidence="5">
    <location>
        <position position="175"/>
    </location>
</feature>
<proteinExistence type="inferred from homology"/>
<keyword evidence="6" id="KW-1185">Reference proteome</keyword>
<dbReference type="STRING" id="1051890.A0A3N4M7P5"/>
<reference evidence="5 6" key="1">
    <citation type="journal article" date="2018" name="Nat. Ecol. Evol.">
        <title>Pezizomycetes genomes reveal the molecular basis of ectomycorrhizal truffle lifestyle.</title>
        <authorList>
            <person name="Murat C."/>
            <person name="Payen T."/>
            <person name="Noel B."/>
            <person name="Kuo A."/>
            <person name="Morin E."/>
            <person name="Chen J."/>
            <person name="Kohler A."/>
            <person name="Krizsan K."/>
            <person name="Balestrini R."/>
            <person name="Da Silva C."/>
            <person name="Montanini B."/>
            <person name="Hainaut M."/>
            <person name="Levati E."/>
            <person name="Barry K.W."/>
            <person name="Belfiori B."/>
            <person name="Cichocki N."/>
            <person name="Clum A."/>
            <person name="Dockter R.B."/>
            <person name="Fauchery L."/>
            <person name="Guy J."/>
            <person name="Iotti M."/>
            <person name="Le Tacon F."/>
            <person name="Lindquist E.A."/>
            <person name="Lipzen A."/>
            <person name="Malagnac F."/>
            <person name="Mello A."/>
            <person name="Molinier V."/>
            <person name="Miyauchi S."/>
            <person name="Poulain J."/>
            <person name="Riccioni C."/>
            <person name="Rubini A."/>
            <person name="Sitrit Y."/>
            <person name="Splivallo R."/>
            <person name="Traeger S."/>
            <person name="Wang M."/>
            <person name="Zifcakova L."/>
            <person name="Wipf D."/>
            <person name="Zambonelli A."/>
            <person name="Paolocci F."/>
            <person name="Nowrousian M."/>
            <person name="Ottonello S."/>
            <person name="Baldrian P."/>
            <person name="Spatafora J.W."/>
            <person name="Henrissat B."/>
            <person name="Nagy L.G."/>
            <person name="Aury J.M."/>
            <person name="Wincker P."/>
            <person name="Grigoriev I.V."/>
            <person name="Bonfante P."/>
            <person name="Martin F.M."/>
        </authorList>
    </citation>
    <scope>NUCLEOTIDE SEQUENCE [LARGE SCALE GENOMIC DNA]</scope>
    <source>
        <strain evidence="5 6">ATCC MYA-4762</strain>
    </source>
</reference>
<dbReference type="OrthoDB" id="25391at2759"/>
<comment type="similarity">
    <text evidence="1">Belongs to the CNOT2/3/5 family.</text>
</comment>
<keyword evidence="3" id="KW-0804">Transcription</keyword>
<dbReference type="EMBL" id="ML121536">
    <property type="protein sequence ID" value="RPB26005.1"/>
    <property type="molecule type" value="Genomic_DNA"/>
</dbReference>
<dbReference type="GO" id="GO:0000289">
    <property type="term" value="P:nuclear-transcribed mRNA poly(A) tail shortening"/>
    <property type="evidence" value="ECO:0007669"/>
    <property type="project" value="UniProtKB-ARBA"/>
</dbReference>
<dbReference type="Proteomes" id="UP000267821">
    <property type="component" value="Unassembled WGS sequence"/>
</dbReference>
<evidence type="ECO:0000256" key="2">
    <source>
        <dbReference type="ARBA" id="ARBA00023015"/>
    </source>
</evidence>
<dbReference type="Gene3D" id="2.30.30.1020">
    <property type="entry name" value="CCR4-NOT complex subunit 2/3/5, C-terminal domain"/>
    <property type="match status" value="1"/>
</dbReference>
<evidence type="ECO:0000313" key="6">
    <source>
        <dbReference type="Proteomes" id="UP000267821"/>
    </source>
</evidence>
<dbReference type="AlphaFoldDB" id="A0A3N4M7P5"/>
<keyword evidence="2" id="KW-0805">Transcription regulation</keyword>
<dbReference type="InterPro" id="IPR040168">
    <property type="entry name" value="Not2/3/5"/>
</dbReference>
<organism evidence="5 6">
    <name type="scientific">Terfezia boudieri ATCC MYA-4762</name>
    <dbReference type="NCBI Taxonomy" id="1051890"/>
    <lineage>
        <taxon>Eukaryota</taxon>
        <taxon>Fungi</taxon>
        <taxon>Dikarya</taxon>
        <taxon>Ascomycota</taxon>
        <taxon>Pezizomycotina</taxon>
        <taxon>Pezizomycetes</taxon>
        <taxon>Pezizales</taxon>
        <taxon>Pezizaceae</taxon>
        <taxon>Terfezia</taxon>
    </lineage>
</organism>
<feature type="domain" description="NOT2/NOT3/NOT5 C-terminal" evidence="4">
    <location>
        <begin position="52"/>
        <end position="173"/>
    </location>
</feature>
<dbReference type="InterPro" id="IPR038635">
    <property type="entry name" value="CCR4-NOT_su2/3/5_C_sf"/>
</dbReference>
<dbReference type="Pfam" id="PF04153">
    <property type="entry name" value="NOT2_3_5_C"/>
    <property type="match status" value="1"/>
</dbReference>
<dbReference type="GO" id="GO:0006355">
    <property type="term" value="P:regulation of DNA-templated transcription"/>
    <property type="evidence" value="ECO:0007669"/>
    <property type="project" value="InterPro"/>
</dbReference>
<gene>
    <name evidence="5" type="ORF">L211DRAFT_836106</name>
</gene>
<evidence type="ECO:0000256" key="3">
    <source>
        <dbReference type="ARBA" id="ARBA00023163"/>
    </source>
</evidence>
<accession>A0A3N4M7P5</accession>
<dbReference type="GO" id="GO:0030015">
    <property type="term" value="C:CCR4-NOT core complex"/>
    <property type="evidence" value="ECO:0007669"/>
    <property type="project" value="InterPro"/>
</dbReference>
<sequence length="175" mass="19806">MTDSDRYGLNGLAELINGENQDTAMLALGTDLTQLGLDLSQPDSSNVPLWAGFASPFADLESKAIEPEFTIPQCYSVNNIQPLSSKVANFSDETLFYIFYTMPQDIMQEVVASELTSRNWRYHTGVRLWLTKENGSTPTQLTDTSEKGTYIFWDPSIWDRHRVSDYIVDYNLLAM</sequence>
<name>A0A3N4M7P5_9PEZI</name>
<protein>
    <recommendedName>
        <fullName evidence="4">NOT2/NOT3/NOT5 C-terminal domain-containing protein</fullName>
    </recommendedName>
</protein>